<evidence type="ECO:0000313" key="3">
    <source>
        <dbReference type="Proteomes" id="UP001524587"/>
    </source>
</evidence>
<name>A0ABT1W7P5_9PROT</name>
<keyword evidence="2" id="KW-0067">ATP-binding</keyword>
<reference evidence="2 3" key="1">
    <citation type="submission" date="2022-06" db="EMBL/GenBank/DDBJ databases">
        <title>Endosaccharibacter gen. nov., sp. nov., endophytic bacteria isolated from sugarcane.</title>
        <authorList>
            <person name="Pitiwittayakul N."/>
            <person name="Yukphan P."/>
            <person name="Charoenyingcharoen P."/>
            <person name="Tanasupawat S."/>
        </authorList>
    </citation>
    <scope>NUCLEOTIDE SEQUENCE [LARGE SCALE GENOMIC DNA]</scope>
    <source>
        <strain evidence="2 3">KSS8</strain>
    </source>
</reference>
<evidence type="ECO:0000313" key="2">
    <source>
        <dbReference type="EMBL" id="MCQ8278908.1"/>
    </source>
</evidence>
<sequence>MYPLASLVRDSFGRFTFRNGILHALPVELCDAPRIGAYCRVDQAGWSVSEFGYHVYAQFLPRGELIIFPALILIDGSKVLKKFYNYSVSFKKIQIEKMVEGIIENYRNVQMTALRGQGILIHDLRALSDSIYHSAVEASSLNDQKNYHECKKRIENILASQGMLQMRADALDFVGNALPNSVEDYVPVFKKVDKVVRCFKSRAAGRRKSVNLYGNSYKRTWGAAILELVPYGLIDNGLKYCPEEGRVDVQVRDELDKTIVSVSSFGPKIEESEKSRIFTEGMRGVSAISTNLPGEGIGLYMVEKITRETFGGSVSVYQEETPVLFGDSTAYFQTTFEVVLPSW</sequence>
<feature type="domain" description="Histidine kinase" evidence="1">
    <location>
        <begin position="226"/>
        <end position="343"/>
    </location>
</feature>
<comment type="caution">
    <text evidence="2">The sequence shown here is derived from an EMBL/GenBank/DDBJ whole genome shotgun (WGS) entry which is preliminary data.</text>
</comment>
<dbReference type="Pfam" id="PF02518">
    <property type="entry name" value="HATPase_c"/>
    <property type="match status" value="1"/>
</dbReference>
<dbReference type="InterPro" id="IPR036890">
    <property type="entry name" value="HATPase_C_sf"/>
</dbReference>
<organism evidence="2 3">
    <name type="scientific">Endosaccharibacter trunci</name>
    <dbReference type="NCBI Taxonomy" id="2812733"/>
    <lineage>
        <taxon>Bacteria</taxon>
        <taxon>Pseudomonadati</taxon>
        <taxon>Pseudomonadota</taxon>
        <taxon>Alphaproteobacteria</taxon>
        <taxon>Acetobacterales</taxon>
        <taxon>Acetobacteraceae</taxon>
        <taxon>Endosaccharibacter</taxon>
    </lineage>
</organism>
<gene>
    <name evidence="2" type="ORF">NFI95_10655</name>
</gene>
<dbReference type="Proteomes" id="UP001524587">
    <property type="component" value="Unassembled WGS sequence"/>
</dbReference>
<evidence type="ECO:0000259" key="1">
    <source>
        <dbReference type="PROSITE" id="PS50109"/>
    </source>
</evidence>
<dbReference type="SMART" id="SM00387">
    <property type="entry name" value="HATPase_c"/>
    <property type="match status" value="1"/>
</dbReference>
<dbReference type="Gene3D" id="3.30.565.10">
    <property type="entry name" value="Histidine kinase-like ATPase, C-terminal domain"/>
    <property type="match status" value="1"/>
</dbReference>
<dbReference type="EMBL" id="JAMSKV010000008">
    <property type="protein sequence ID" value="MCQ8278908.1"/>
    <property type="molecule type" value="Genomic_DNA"/>
</dbReference>
<proteinExistence type="predicted"/>
<dbReference type="RefSeq" id="WP_422864387.1">
    <property type="nucleotide sequence ID" value="NZ_JAMSKV010000008.1"/>
</dbReference>
<dbReference type="InterPro" id="IPR005467">
    <property type="entry name" value="His_kinase_dom"/>
</dbReference>
<keyword evidence="3" id="KW-1185">Reference proteome</keyword>
<dbReference type="InterPro" id="IPR003594">
    <property type="entry name" value="HATPase_dom"/>
</dbReference>
<dbReference type="GO" id="GO:0005524">
    <property type="term" value="F:ATP binding"/>
    <property type="evidence" value="ECO:0007669"/>
    <property type="project" value="UniProtKB-KW"/>
</dbReference>
<dbReference type="SUPFAM" id="SSF55874">
    <property type="entry name" value="ATPase domain of HSP90 chaperone/DNA topoisomerase II/histidine kinase"/>
    <property type="match status" value="1"/>
</dbReference>
<accession>A0ABT1W7P5</accession>
<protein>
    <submittedName>
        <fullName evidence="2">ATP-binding protein</fullName>
    </submittedName>
</protein>
<keyword evidence="2" id="KW-0547">Nucleotide-binding</keyword>
<dbReference type="PROSITE" id="PS50109">
    <property type="entry name" value="HIS_KIN"/>
    <property type="match status" value="1"/>
</dbReference>